<accession>A0A2P8H7E1</accession>
<dbReference type="EMBL" id="PYAT01000001">
    <property type="protein sequence ID" value="PSL42133.1"/>
    <property type="molecule type" value="Genomic_DNA"/>
</dbReference>
<feature type="coiled-coil region" evidence="1">
    <location>
        <begin position="32"/>
        <end position="86"/>
    </location>
</feature>
<reference evidence="3 4" key="1">
    <citation type="submission" date="2018-03" db="EMBL/GenBank/DDBJ databases">
        <title>Genomic Encyclopedia of Type Strains, Phase III (KMG-III): the genomes of soil and plant-associated and newly described type strains.</title>
        <authorList>
            <person name="Whitman W."/>
        </authorList>
    </citation>
    <scope>NUCLEOTIDE SEQUENCE [LARGE SCALE GENOMIC DNA]</scope>
    <source>
        <strain evidence="3 4">CGMCC 1.12259</strain>
    </source>
</reference>
<evidence type="ECO:0000256" key="2">
    <source>
        <dbReference type="SAM" id="MobiDB-lite"/>
    </source>
</evidence>
<feature type="region of interest" description="Disordered" evidence="2">
    <location>
        <begin position="153"/>
        <end position="176"/>
    </location>
</feature>
<gene>
    <name evidence="3" type="ORF">B0H99_101381</name>
</gene>
<dbReference type="OrthoDB" id="2365850at2"/>
<organism evidence="3 4">
    <name type="scientific">Planomicrobium soli</name>
    <dbReference type="NCBI Taxonomy" id="1176648"/>
    <lineage>
        <taxon>Bacteria</taxon>
        <taxon>Bacillati</taxon>
        <taxon>Bacillota</taxon>
        <taxon>Bacilli</taxon>
        <taxon>Bacillales</taxon>
        <taxon>Caryophanaceae</taxon>
        <taxon>Planomicrobium</taxon>
    </lineage>
</organism>
<protein>
    <submittedName>
        <fullName evidence="3">Minor structural protein GP20</fullName>
    </submittedName>
</protein>
<keyword evidence="1" id="KW-0175">Coiled coil</keyword>
<evidence type="ECO:0000256" key="1">
    <source>
        <dbReference type="SAM" id="Coils"/>
    </source>
</evidence>
<dbReference type="AlphaFoldDB" id="A0A2P8H7E1"/>
<evidence type="ECO:0000313" key="4">
    <source>
        <dbReference type="Proteomes" id="UP000242682"/>
    </source>
</evidence>
<dbReference type="Proteomes" id="UP000242682">
    <property type="component" value="Unassembled WGS sequence"/>
</dbReference>
<name>A0A2P8H7E1_9BACL</name>
<comment type="caution">
    <text evidence="3">The sequence shown here is derived from an EMBL/GenBank/DDBJ whole genome shotgun (WGS) entry which is preliminary data.</text>
</comment>
<proteinExistence type="predicted"/>
<keyword evidence="4" id="KW-1185">Reference proteome</keyword>
<sequence length="204" mass="23259">MKELLEKLAKGEVTTEEVLKAIDDAEKDKVPRSRLNDKIEEVKELTSQLKERDDQLVELGKKAKDSDDLTAEIERLKQENADKDTEYQGRLQQQAFDAKLNDALRDAKVRNPKAVKALLDSERIKLDGEKLLGLDDQLTALKESDSYLFTVEEEPKLGGRNPNPNNQKPPAGMTPEKFKTLSYKELLDFKQTQPEQYEVLSKSE</sequence>
<evidence type="ECO:0000313" key="3">
    <source>
        <dbReference type="EMBL" id="PSL42133.1"/>
    </source>
</evidence>
<dbReference type="RefSeq" id="WP_106531922.1">
    <property type="nucleotide sequence ID" value="NZ_PYAT01000001.1"/>
</dbReference>
<dbReference type="Pfam" id="PF06810">
    <property type="entry name" value="Phage_scaffold"/>
    <property type="match status" value="1"/>
</dbReference>
<dbReference type="InterPro" id="IPR009636">
    <property type="entry name" value="SCAF"/>
</dbReference>